<evidence type="ECO:0000256" key="7">
    <source>
        <dbReference type="SAM" id="MobiDB-lite"/>
    </source>
</evidence>
<dbReference type="PANTHER" id="PTHR32089">
    <property type="entry name" value="METHYL-ACCEPTING CHEMOTAXIS PROTEIN MCPB"/>
    <property type="match status" value="1"/>
</dbReference>
<keyword evidence="8" id="KW-1133">Transmembrane helix</keyword>
<dbReference type="Gene3D" id="1.10.287.950">
    <property type="entry name" value="Methyl-accepting chemotaxis protein"/>
    <property type="match status" value="1"/>
</dbReference>
<dbReference type="SMART" id="SM00283">
    <property type="entry name" value="MA"/>
    <property type="match status" value="1"/>
</dbReference>
<dbReference type="PROSITE" id="PS50111">
    <property type="entry name" value="CHEMOTAXIS_TRANSDUC_2"/>
    <property type="match status" value="1"/>
</dbReference>
<feature type="transmembrane region" description="Helical" evidence="8">
    <location>
        <begin position="195"/>
        <end position="215"/>
    </location>
</feature>
<dbReference type="EMBL" id="WHOB01000059">
    <property type="protein sequence ID" value="NOU81000.1"/>
    <property type="molecule type" value="Genomic_DNA"/>
</dbReference>
<dbReference type="PANTHER" id="PTHR32089:SF112">
    <property type="entry name" value="LYSOZYME-LIKE PROTEIN-RELATED"/>
    <property type="match status" value="1"/>
</dbReference>
<feature type="compositionally biased region" description="Basic and acidic residues" evidence="7">
    <location>
        <begin position="606"/>
        <end position="631"/>
    </location>
</feature>
<dbReference type="PROSITE" id="PS50885">
    <property type="entry name" value="HAMP"/>
    <property type="match status" value="1"/>
</dbReference>
<evidence type="ECO:0000259" key="10">
    <source>
        <dbReference type="PROSITE" id="PS50885"/>
    </source>
</evidence>
<gene>
    <name evidence="11" type="ORF">GC101_19240</name>
</gene>
<dbReference type="Proteomes" id="UP000596857">
    <property type="component" value="Unassembled WGS sequence"/>
</dbReference>
<dbReference type="CDD" id="cd06225">
    <property type="entry name" value="HAMP"/>
    <property type="match status" value="1"/>
</dbReference>
<dbReference type="PRINTS" id="PR00260">
    <property type="entry name" value="CHEMTRNSDUCR"/>
</dbReference>
<evidence type="ECO:0000256" key="4">
    <source>
        <dbReference type="ARBA" id="ARBA00023224"/>
    </source>
</evidence>
<keyword evidence="12" id="KW-1185">Reference proteome</keyword>
<feature type="domain" description="Methyl-accepting transducer" evidence="9">
    <location>
        <begin position="287"/>
        <end position="523"/>
    </location>
</feature>
<dbReference type="Pfam" id="PF00672">
    <property type="entry name" value="HAMP"/>
    <property type="match status" value="1"/>
</dbReference>
<dbReference type="SUPFAM" id="SSF58104">
    <property type="entry name" value="Methyl-accepting chemotaxis protein (MCP) signaling domain"/>
    <property type="match status" value="1"/>
</dbReference>
<accession>A0ABX1YIY6</accession>
<dbReference type="Pfam" id="PF00015">
    <property type="entry name" value="MCPsignal"/>
    <property type="match status" value="1"/>
</dbReference>
<proteinExistence type="inferred from homology"/>
<protein>
    <submittedName>
        <fullName evidence="11">HAMP domain-containing protein</fullName>
    </submittedName>
</protein>
<evidence type="ECO:0000256" key="3">
    <source>
        <dbReference type="ARBA" id="ARBA00023136"/>
    </source>
</evidence>
<evidence type="ECO:0000256" key="5">
    <source>
        <dbReference type="ARBA" id="ARBA00029447"/>
    </source>
</evidence>
<feature type="domain" description="HAMP" evidence="10">
    <location>
        <begin position="216"/>
        <end position="268"/>
    </location>
</feature>
<dbReference type="Gene3D" id="6.10.340.10">
    <property type="match status" value="1"/>
</dbReference>
<evidence type="ECO:0000313" key="11">
    <source>
        <dbReference type="EMBL" id="NOU81000.1"/>
    </source>
</evidence>
<reference evidence="11 12" key="1">
    <citation type="submission" date="2019-10" db="EMBL/GenBank/DDBJ databases">
        <title>Description of Paenibacillus terricola sp. nov.</title>
        <authorList>
            <person name="Carlier A."/>
            <person name="Qi S."/>
        </authorList>
    </citation>
    <scope>NUCLEOTIDE SEQUENCE [LARGE SCALE GENOMIC DNA]</scope>
    <source>
        <strain evidence="11 12">LMG 31459</strain>
    </source>
</reference>
<evidence type="ECO:0000259" key="9">
    <source>
        <dbReference type="PROSITE" id="PS50111"/>
    </source>
</evidence>
<name>A0ABX1YIY6_9BACL</name>
<organism evidence="11 12">
    <name type="scientific">Paenibacillus phytohabitans</name>
    <dbReference type="NCBI Taxonomy" id="2654978"/>
    <lineage>
        <taxon>Bacteria</taxon>
        <taxon>Bacillati</taxon>
        <taxon>Bacillota</taxon>
        <taxon>Bacilli</taxon>
        <taxon>Bacillales</taxon>
        <taxon>Paenibacillaceae</taxon>
        <taxon>Paenibacillus</taxon>
    </lineage>
</organism>
<dbReference type="InterPro" id="IPR003660">
    <property type="entry name" value="HAMP_dom"/>
</dbReference>
<dbReference type="SMART" id="SM00304">
    <property type="entry name" value="HAMP"/>
    <property type="match status" value="1"/>
</dbReference>
<dbReference type="InterPro" id="IPR004089">
    <property type="entry name" value="MCPsignal_dom"/>
</dbReference>
<comment type="caution">
    <text evidence="11">The sequence shown here is derived from an EMBL/GenBank/DDBJ whole genome shotgun (WGS) entry which is preliminary data.</text>
</comment>
<keyword evidence="8" id="KW-0812">Transmembrane</keyword>
<sequence length="679" mass="74644">MILLKGNLLHFSMKWKLIFSFSAITLIFLGVALYQGHKINQVELSMEQQKSEMEKRITVSTITQLLQELNRAETSFAESSDLELAEPLQEKQQQMLAELAKVEFEQDTPAFTMLGLLGTQAAEYGEFITELLGAMSDETLDPLTVLEQIDDIHTKALALNQSMLETNGKLYKAAADNAEQAQTVSFNLLDDTVSIVAYAAGGVFLFMLVLAWLLIRSFLSPVGRLQAALRQIADGDLRQQINSPYNDELGRLSHHFDHMVGRVQGMLRQTLSAAGSLADYSHSFQQSSAITAHTNRDIVRTIQEISLGADQQAVQSEQSTLLLEELARGVQDITEYTDVMLTTSEAANRNTQQGSDTVTALRQISQRSRESISKVYVALEQLVNQSKDISRITNSITEISKQTNILSLNAAIEAARAGASGKGFAVIADEVRHLSVQTNDSSVHISRIIQELQAGMADFQRYMMETRESLEQQDHQVAETLASFGAIDESIAGISTQIGQIHQKVEQTRTINSRLAESVHSVASVAEQTAAGVQEVNASSTQQDQAISDIARQAEEIHEISQRLFREINVFKIADGPEVRVDEDTAAKAGTKIEATEVARTNTYTKEVDEAPEKTEKKTKEQTSEKPEPKSEAGTFAEPEKKTGAGVHRPQSGVLRVMEESASADGRSESEADLLVLAK</sequence>
<feature type="region of interest" description="Disordered" evidence="7">
    <location>
        <begin position="600"/>
        <end position="679"/>
    </location>
</feature>
<keyword evidence="4 6" id="KW-0807">Transducer</keyword>
<comment type="subcellular location">
    <subcellularLocation>
        <location evidence="1">Cell membrane</location>
    </subcellularLocation>
</comment>
<keyword evidence="2" id="KW-1003">Cell membrane</keyword>
<dbReference type="InterPro" id="IPR004090">
    <property type="entry name" value="Chemotax_Me-accpt_rcpt"/>
</dbReference>
<evidence type="ECO:0000256" key="1">
    <source>
        <dbReference type="ARBA" id="ARBA00004236"/>
    </source>
</evidence>
<keyword evidence="3 8" id="KW-0472">Membrane</keyword>
<evidence type="ECO:0000313" key="12">
    <source>
        <dbReference type="Proteomes" id="UP000596857"/>
    </source>
</evidence>
<evidence type="ECO:0000256" key="8">
    <source>
        <dbReference type="SAM" id="Phobius"/>
    </source>
</evidence>
<evidence type="ECO:0000256" key="6">
    <source>
        <dbReference type="PROSITE-ProRule" id="PRU00284"/>
    </source>
</evidence>
<comment type="similarity">
    <text evidence="5">Belongs to the methyl-accepting chemotaxis (MCP) protein family.</text>
</comment>
<evidence type="ECO:0000256" key="2">
    <source>
        <dbReference type="ARBA" id="ARBA00022475"/>
    </source>
</evidence>